<dbReference type="InterPro" id="IPR052367">
    <property type="entry name" value="Thiosulfate_ST/Rhodanese-like"/>
</dbReference>
<proteinExistence type="predicted"/>
<dbReference type="PANTHER" id="PTHR45431:SF3">
    <property type="entry name" value="RHODANESE-LIKE DOMAIN-CONTAINING PROTEIN 15, CHLOROPLASTIC"/>
    <property type="match status" value="1"/>
</dbReference>
<evidence type="ECO:0000313" key="3">
    <source>
        <dbReference type="EMBL" id="PQO45407.1"/>
    </source>
</evidence>
<reference evidence="3 4" key="1">
    <citation type="submission" date="2018-02" db="EMBL/GenBank/DDBJ databases">
        <title>Comparative genomes isolates from brazilian mangrove.</title>
        <authorList>
            <person name="Araujo J.E."/>
            <person name="Taketani R.G."/>
            <person name="Silva M.C.P."/>
            <person name="Loureco M.V."/>
            <person name="Andreote F.D."/>
        </authorList>
    </citation>
    <scope>NUCLEOTIDE SEQUENCE [LARGE SCALE GENOMIC DNA]</scope>
    <source>
        <strain evidence="3 4">Nap-Phe MGV</strain>
    </source>
</reference>
<keyword evidence="1" id="KW-0812">Transmembrane</keyword>
<dbReference type="InterPro" id="IPR021309">
    <property type="entry name" value="YgaP-like_TM"/>
</dbReference>
<feature type="transmembrane region" description="Helical" evidence="1">
    <location>
        <begin position="147"/>
        <end position="167"/>
    </location>
</feature>
<dbReference type="AlphaFoldDB" id="A0A2S8GLU5"/>
<dbReference type="InterPro" id="IPR036873">
    <property type="entry name" value="Rhodanese-like_dom_sf"/>
</dbReference>
<dbReference type="Gene3D" id="6.10.140.1340">
    <property type="match status" value="1"/>
</dbReference>
<protein>
    <submittedName>
        <fullName evidence="3">Sulfurtransferase</fullName>
    </submittedName>
</protein>
<evidence type="ECO:0000259" key="2">
    <source>
        <dbReference type="PROSITE" id="PS50206"/>
    </source>
</evidence>
<dbReference type="RefSeq" id="WP_105335898.1">
    <property type="nucleotide sequence ID" value="NZ_PUHZ01000014.1"/>
</dbReference>
<dbReference type="EMBL" id="PUHZ01000014">
    <property type="protein sequence ID" value="PQO45407.1"/>
    <property type="molecule type" value="Genomic_DNA"/>
</dbReference>
<dbReference type="OrthoDB" id="9800872at2"/>
<gene>
    <name evidence="3" type="ORF">C5Y93_13220</name>
</gene>
<dbReference type="SUPFAM" id="SSF52821">
    <property type="entry name" value="Rhodanese/Cell cycle control phosphatase"/>
    <property type="match status" value="1"/>
</dbReference>
<keyword evidence="1" id="KW-0472">Membrane</keyword>
<keyword evidence="3" id="KW-0808">Transferase</keyword>
<dbReference type="SMART" id="SM00450">
    <property type="entry name" value="RHOD"/>
    <property type="match status" value="1"/>
</dbReference>
<sequence>MSAPTISPKELHERRQQGQCDLIDVRTPAEYREVHVTDAVNQPLDRLSPQEIMQARNGSADQPLYVICKSGTRAGKACDKFIAAGYENVVNVEGGTDAWASSGLPVVRGKKTISLERQVRICAGFLVLTGALLGMFVHPYFAGISAFVGAGLMFAGITDTCGMGMMLAKMPWNQAGSCSGGSCKA</sequence>
<dbReference type="PROSITE" id="PS50206">
    <property type="entry name" value="RHODANESE_3"/>
    <property type="match status" value="1"/>
</dbReference>
<organism evidence="3 4">
    <name type="scientific">Blastopirellula marina</name>
    <dbReference type="NCBI Taxonomy" id="124"/>
    <lineage>
        <taxon>Bacteria</taxon>
        <taxon>Pseudomonadati</taxon>
        <taxon>Planctomycetota</taxon>
        <taxon>Planctomycetia</taxon>
        <taxon>Pirellulales</taxon>
        <taxon>Pirellulaceae</taxon>
        <taxon>Blastopirellula</taxon>
    </lineage>
</organism>
<comment type="caution">
    <text evidence="3">The sequence shown here is derived from an EMBL/GenBank/DDBJ whole genome shotgun (WGS) entry which is preliminary data.</text>
</comment>
<dbReference type="CDD" id="cd00158">
    <property type="entry name" value="RHOD"/>
    <property type="match status" value="1"/>
</dbReference>
<dbReference type="Pfam" id="PF11127">
    <property type="entry name" value="YgaP-like_TM"/>
    <property type="match status" value="1"/>
</dbReference>
<dbReference type="PANTHER" id="PTHR45431">
    <property type="entry name" value="RHODANESE-LIKE DOMAIN-CONTAINING PROTEIN 15, CHLOROPLASTIC"/>
    <property type="match status" value="1"/>
</dbReference>
<name>A0A2S8GLU5_9BACT</name>
<feature type="domain" description="Rhodanese" evidence="2">
    <location>
        <begin position="16"/>
        <end position="108"/>
    </location>
</feature>
<accession>A0A2S8GLU5</accession>
<dbReference type="Gene3D" id="3.40.250.10">
    <property type="entry name" value="Rhodanese-like domain"/>
    <property type="match status" value="1"/>
</dbReference>
<dbReference type="Proteomes" id="UP000237819">
    <property type="component" value="Unassembled WGS sequence"/>
</dbReference>
<dbReference type="InterPro" id="IPR001763">
    <property type="entry name" value="Rhodanese-like_dom"/>
</dbReference>
<feature type="transmembrane region" description="Helical" evidence="1">
    <location>
        <begin position="121"/>
        <end position="141"/>
    </location>
</feature>
<dbReference type="GO" id="GO:0016740">
    <property type="term" value="F:transferase activity"/>
    <property type="evidence" value="ECO:0007669"/>
    <property type="project" value="UniProtKB-KW"/>
</dbReference>
<evidence type="ECO:0000256" key="1">
    <source>
        <dbReference type="SAM" id="Phobius"/>
    </source>
</evidence>
<keyword evidence="1" id="KW-1133">Transmembrane helix</keyword>
<evidence type="ECO:0000313" key="4">
    <source>
        <dbReference type="Proteomes" id="UP000237819"/>
    </source>
</evidence>
<dbReference type="Pfam" id="PF00581">
    <property type="entry name" value="Rhodanese"/>
    <property type="match status" value="1"/>
</dbReference>